<keyword evidence="1" id="KW-0812">Transmembrane</keyword>
<feature type="transmembrane region" description="Helical" evidence="1">
    <location>
        <begin position="18"/>
        <end position="35"/>
    </location>
</feature>
<evidence type="ECO:0000256" key="1">
    <source>
        <dbReference type="SAM" id="Phobius"/>
    </source>
</evidence>
<evidence type="ECO:0000313" key="2">
    <source>
        <dbReference type="EMBL" id="AAX48186.1"/>
    </source>
</evidence>
<sequence length="159" mass="17356">MSTLPKHEWQVESLNRPMAWIGVVLLAVLVAVGLARWSGLDPRTPDAAVQWQRDLQFRDLPSGDVAVLDVRTGQQVAQFSGEQGFLRSSLRALARERHREGLNGDAPFVLIGRTDGRLTLQDPSTGQRIDLESFGPSNAAVFAGLRLAGTDDTPLKSAR</sequence>
<proteinExistence type="predicted"/>
<accession>Q58PP6</accession>
<protein>
    <recommendedName>
        <fullName evidence="3">Photosynthetic complex assembly protein PuhC</fullName>
    </recommendedName>
</protein>
<keyword evidence="1" id="KW-1133">Transmembrane helix</keyword>
<dbReference type="InterPro" id="IPR017495">
    <property type="entry name" value="PuhC"/>
</dbReference>
<reference evidence="2" key="1">
    <citation type="journal article" date="2005" name="Environ. Microbiol.">
        <title>Aerobic anoxygenic photosynthesis genes and operons in uncultured bacteria in the Delaware River.</title>
        <authorList>
            <person name="Waidner L.A."/>
            <person name="Kirchman D.L."/>
        </authorList>
    </citation>
    <scope>NUCLEOTIDE SEQUENCE</scope>
</reference>
<dbReference type="EMBL" id="AY912082">
    <property type="protein sequence ID" value="AAX48186.1"/>
    <property type="molecule type" value="Genomic_DNA"/>
</dbReference>
<organism evidence="2">
    <name type="scientific">uncultured proteobacterium DelRiverFos06H03</name>
    <dbReference type="NCBI Taxonomy" id="311783"/>
    <lineage>
        <taxon>Bacteria</taxon>
        <taxon>Pseudomonadati</taxon>
        <taxon>Pseudomonadota</taxon>
        <taxon>environmental samples</taxon>
    </lineage>
</organism>
<dbReference type="AlphaFoldDB" id="Q58PP6"/>
<dbReference type="NCBIfam" id="TIGR03054">
    <property type="entry name" value="photo_alph_chp1"/>
    <property type="match status" value="1"/>
</dbReference>
<dbReference type="InterPro" id="IPR011047">
    <property type="entry name" value="Quinoprotein_ADH-like_sf"/>
</dbReference>
<keyword evidence="1" id="KW-0472">Membrane</keyword>
<dbReference type="SUPFAM" id="SSF50998">
    <property type="entry name" value="Quinoprotein alcohol dehydrogenase-like"/>
    <property type="match status" value="1"/>
</dbReference>
<evidence type="ECO:0008006" key="3">
    <source>
        <dbReference type="Google" id="ProtNLM"/>
    </source>
</evidence>
<name>Q58PP6_9PROT</name>
<gene>
    <name evidence="2" type="ORF">DelRiverFos06H03.5</name>
</gene>